<keyword evidence="8" id="KW-0430">Lectin</keyword>
<dbReference type="GO" id="GO:0004674">
    <property type="term" value="F:protein serine/threonine kinase activity"/>
    <property type="evidence" value="ECO:0007669"/>
    <property type="project" value="UniProtKB-KW"/>
</dbReference>
<keyword evidence="9" id="KW-0677">Repeat</keyword>
<proteinExistence type="predicted"/>
<dbReference type="GO" id="GO:0048544">
    <property type="term" value="P:recognition of pollen"/>
    <property type="evidence" value="ECO:0007669"/>
    <property type="project" value="InterPro"/>
</dbReference>
<dbReference type="PROSITE" id="PS50927">
    <property type="entry name" value="BULB_LECTIN"/>
    <property type="match status" value="1"/>
</dbReference>
<evidence type="ECO:0000256" key="7">
    <source>
        <dbReference type="ARBA" id="ARBA00022729"/>
    </source>
</evidence>
<dbReference type="GO" id="GO:0051707">
    <property type="term" value="P:response to other organism"/>
    <property type="evidence" value="ECO:0007669"/>
    <property type="project" value="UniProtKB-ARBA"/>
</dbReference>
<evidence type="ECO:0000256" key="2">
    <source>
        <dbReference type="ARBA" id="ARBA00012513"/>
    </source>
</evidence>
<evidence type="ECO:0000256" key="4">
    <source>
        <dbReference type="ARBA" id="ARBA00022527"/>
    </source>
</evidence>
<keyword evidence="13" id="KW-1133">Transmembrane helix</keyword>
<comment type="subcellular location">
    <subcellularLocation>
        <location evidence="1">Cell membrane</location>
        <topology evidence="1">Single-pass type I membrane protein</topology>
    </subcellularLocation>
</comment>
<dbReference type="InterPro" id="IPR036426">
    <property type="entry name" value="Bulb-type_lectin_dom_sf"/>
</dbReference>
<sequence>MRPLRGDPGAGADLAVLCCCFLLLSFLSRGADMPLGSSLSPAANSTSWSSPNSTYSLRFVPSPTSPSLFVAAVTYAGGVPVWSAGAGAAVDSRGSLRLSSSGDLHLVNGSGAVLWSSGTAGRGVAAASLHESGNLVLNNSRGRVVWQSFHHPTDTVVMSQSFTSGMNLTSGPYVFAVDRATGNLTLNWASAGAAPVTYLSKGYNYTFTANTTLSSPKLTMQTNGIVSITDGSLDSPIIVAYSSNYGESGDMLRFLRLDSDGNFRAYSAAHGSGTATEQWSAVADQCQVFGYCGNMGMCSYNRTSPVCGCPSRNFELVDASNPRSGCKRKTELQNCPGNSTMLQIDNTQFLTYPPEITIEQFYIGITACRLNCLAGSSCVGATALSDGSGLCWLKVSNFVSAYQSASLPSTSFVKVCFPGVPNPPVSATNASSPGTSGLHG</sequence>
<evidence type="ECO:0000256" key="10">
    <source>
        <dbReference type="ARBA" id="ARBA00022741"/>
    </source>
</evidence>
<evidence type="ECO:0000256" key="3">
    <source>
        <dbReference type="ARBA" id="ARBA00022475"/>
    </source>
</evidence>
<dbReference type="EMBL" id="LT934120">
    <property type="protein sequence ID" value="VAI39809.1"/>
    <property type="molecule type" value="Genomic_DNA"/>
</dbReference>
<dbReference type="FunFam" id="2.90.10.10:FF:000025">
    <property type="entry name" value="G-type lectin S-receptor-like serine/threonine-protein kinase"/>
    <property type="match status" value="1"/>
</dbReference>
<keyword evidence="6" id="KW-0812">Transmembrane</keyword>
<comment type="catalytic activity">
    <reaction evidence="19">
        <text>L-seryl-[protein] + ATP = O-phospho-L-seryl-[protein] + ADP + H(+)</text>
        <dbReference type="Rhea" id="RHEA:17989"/>
        <dbReference type="Rhea" id="RHEA-COMP:9863"/>
        <dbReference type="Rhea" id="RHEA-COMP:11604"/>
        <dbReference type="ChEBI" id="CHEBI:15378"/>
        <dbReference type="ChEBI" id="CHEBI:29999"/>
        <dbReference type="ChEBI" id="CHEBI:30616"/>
        <dbReference type="ChEBI" id="CHEBI:83421"/>
        <dbReference type="ChEBI" id="CHEBI:456216"/>
        <dbReference type="EC" id="2.7.11.1"/>
    </reaction>
</comment>
<dbReference type="AlphaFoldDB" id="A0A9R0XMY4"/>
<evidence type="ECO:0000256" key="9">
    <source>
        <dbReference type="ARBA" id="ARBA00022737"/>
    </source>
</evidence>
<dbReference type="InterPro" id="IPR001480">
    <property type="entry name" value="Bulb-type_lectin_dom"/>
</dbReference>
<evidence type="ECO:0000256" key="18">
    <source>
        <dbReference type="ARBA" id="ARBA00047899"/>
    </source>
</evidence>
<gene>
    <name evidence="22" type="ORF">TRITD_5Bv1G240920</name>
</gene>
<organism evidence="22 23">
    <name type="scientific">Triticum turgidum subsp. durum</name>
    <name type="common">Durum wheat</name>
    <name type="synonym">Triticum durum</name>
    <dbReference type="NCBI Taxonomy" id="4567"/>
    <lineage>
        <taxon>Eukaryota</taxon>
        <taxon>Viridiplantae</taxon>
        <taxon>Streptophyta</taxon>
        <taxon>Embryophyta</taxon>
        <taxon>Tracheophyta</taxon>
        <taxon>Spermatophyta</taxon>
        <taxon>Magnoliopsida</taxon>
        <taxon>Liliopsida</taxon>
        <taxon>Poales</taxon>
        <taxon>Poaceae</taxon>
        <taxon>BOP clade</taxon>
        <taxon>Pooideae</taxon>
        <taxon>Triticodae</taxon>
        <taxon>Triticeae</taxon>
        <taxon>Triticinae</taxon>
        <taxon>Triticum</taxon>
    </lineage>
</organism>
<keyword evidence="14" id="KW-0472">Membrane</keyword>
<evidence type="ECO:0000256" key="19">
    <source>
        <dbReference type="ARBA" id="ARBA00048679"/>
    </source>
</evidence>
<evidence type="ECO:0000256" key="14">
    <source>
        <dbReference type="ARBA" id="ARBA00023136"/>
    </source>
</evidence>
<dbReference type="PANTHER" id="PTHR47974">
    <property type="entry name" value="OS07G0415500 PROTEIN"/>
    <property type="match status" value="1"/>
</dbReference>
<dbReference type="Gramene" id="TRITD5Bv1G240920.1">
    <property type="protein sequence ID" value="TRITD5Bv1G240920.1"/>
    <property type="gene ID" value="TRITD5Bv1G240920"/>
</dbReference>
<evidence type="ECO:0000256" key="15">
    <source>
        <dbReference type="ARBA" id="ARBA00023157"/>
    </source>
</evidence>
<evidence type="ECO:0000313" key="22">
    <source>
        <dbReference type="EMBL" id="VAI39809.1"/>
    </source>
</evidence>
<evidence type="ECO:0000256" key="5">
    <source>
        <dbReference type="ARBA" id="ARBA00022679"/>
    </source>
</evidence>
<keyword evidence="5" id="KW-0808">Transferase</keyword>
<keyword evidence="23" id="KW-1185">Reference proteome</keyword>
<dbReference type="SMART" id="SM00108">
    <property type="entry name" value="B_lectin"/>
    <property type="match status" value="1"/>
</dbReference>
<dbReference type="Pfam" id="PF00954">
    <property type="entry name" value="S_locus_glycop"/>
    <property type="match status" value="1"/>
</dbReference>
<keyword evidence="15" id="KW-1015">Disulfide bond</keyword>
<comment type="catalytic activity">
    <reaction evidence="18">
        <text>L-threonyl-[protein] + ATP = O-phospho-L-threonyl-[protein] + ADP + H(+)</text>
        <dbReference type="Rhea" id="RHEA:46608"/>
        <dbReference type="Rhea" id="RHEA-COMP:11060"/>
        <dbReference type="Rhea" id="RHEA-COMP:11605"/>
        <dbReference type="ChEBI" id="CHEBI:15378"/>
        <dbReference type="ChEBI" id="CHEBI:30013"/>
        <dbReference type="ChEBI" id="CHEBI:30616"/>
        <dbReference type="ChEBI" id="CHEBI:61977"/>
        <dbReference type="ChEBI" id="CHEBI:456216"/>
        <dbReference type="EC" id="2.7.11.1"/>
    </reaction>
</comment>
<evidence type="ECO:0000256" key="16">
    <source>
        <dbReference type="ARBA" id="ARBA00023170"/>
    </source>
</evidence>
<keyword evidence="7 20" id="KW-0732">Signal</keyword>
<evidence type="ECO:0000256" key="12">
    <source>
        <dbReference type="ARBA" id="ARBA00022840"/>
    </source>
</evidence>
<dbReference type="GO" id="GO:0005524">
    <property type="term" value="F:ATP binding"/>
    <property type="evidence" value="ECO:0007669"/>
    <property type="project" value="UniProtKB-KW"/>
</dbReference>
<dbReference type="EC" id="2.7.11.1" evidence="2"/>
<dbReference type="FunFam" id="2.90.10.10:FF:000016">
    <property type="entry name" value="G-type lectin S-receptor-like serine/threonine-protein kinase"/>
    <property type="match status" value="1"/>
</dbReference>
<keyword evidence="10" id="KW-0547">Nucleotide-binding</keyword>
<name>A0A9R0XMY4_TRITD</name>
<dbReference type="OMA" id="RWSEDCA"/>
<dbReference type="GO" id="GO:0030246">
    <property type="term" value="F:carbohydrate binding"/>
    <property type="evidence" value="ECO:0007669"/>
    <property type="project" value="UniProtKB-KW"/>
</dbReference>
<keyword evidence="11" id="KW-0418">Kinase</keyword>
<dbReference type="SUPFAM" id="SSF51110">
    <property type="entry name" value="alpha-D-mannose-specific plant lectins"/>
    <property type="match status" value="1"/>
</dbReference>
<feature type="chain" id="PRO_5040201213" description="non-specific serine/threonine protein kinase" evidence="20">
    <location>
        <begin position="31"/>
        <end position="440"/>
    </location>
</feature>
<dbReference type="Gene3D" id="2.90.10.10">
    <property type="entry name" value="Bulb-type lectin domain"/>
    <property type="match status" value="2"/>
</dbReference>
<accession>A0A9R0XMY4</accession>
<evidence type="ECO:0000256" key="8">
    <source>
        <dbReference type="ARBA" id="ARBA00022734"/>
    </source>
</evidence>
<dbReference type="InterPro" id="IPR003609">
    <property type="entry name" value="Pan_app"/>
</dbReference>
<evidence type="ECO:0000313" key="23">
    <source>
        <dbReference type="Proteomes" id="UP000324705"/>
    </source>
</evidence>
<dbReference type="GO" id="GO:0005886">
    <property type="term" value="C:plasma membrane"/>
    <property type="evidence" value="ECO:0007669"/>
    <property type="project" value="UniProtKB-SubCell"/>
</dbReference>
<evidence type="ECO:0000256" key="13">
    <source>
        <dbReference type="ARBA" id="ARBA00022989"/>
    </source>
</evidence>
<evidence type="ECO:0000259" key="21">
    <source>
        <dbReference type="PROSITE" id="PS50927"/>
    </source>
</evidence>
<evidence type="ECO:0000256" key="17">
    <source>
        <dbReference type="ARBA" id="ARBA00023180"/>
    </source>
</evidence>
<protein>
    <recommendedName>
        <fullName evidence="2">non-specific serine/threonine protein kinase</fullName>
        <ecNumber evidence="2">2.7.11.1</ecNumber>
    </recommendedName>
</protein>
<keyword evidence="12" id="KW-0067">ATP-binding</keyword>
<keyword evidence="17" id="KW-0325">Glycoprotein</keyword>
<dbReference type="PANTHER" id="PTHR47974:SF9">
    <property type="entry name" value="RECEPTOR-LIKE SERINE_THREONINE-PROTEIN KINASE"/>
    <property type="match status" value="1"/>
</dbReference>
<evidence type="ECO:0000256" key="1">
    <source>
        <dbReference type="ARBA" id="ARBA00004251"/>
    </source>
</evidence>
<dbReference type="InterPro" id="IPR000858">
    <property type="entry name" value="S_locus_glycoprot_dom"/>
</dbReference>
<feature type="signal peptide" evidence="20">
    <location>
        <begin position="1"/>
        <end position="30"/>
    </location>
</feature>
<evidence type="ECO:0000256" key="6">
    <source>
        <dbReference type="ARBA" id="ARBA00022692"/>
    </source>
</evidence>
<reference evidence="22 23" key="1">
    <citation type="submission" date="2017-09" db="EMBL/GenBank/DDBJ databases">
        <authorList>
            <consortium name="International Durum Wheat Genome Sequencing Consortium (IDWGSC)"/>
            <person name="Milanesi L."/>
        </authorList>
    </citation>
    <scope>NUCLEOTIDE SEQUENCE [LARGE SCALE GENOMIC DNA]</scope>
    <source>
        <strain evidence="23">cv. Svevo</strain>
    </source>
</reference>
<keyword evidence="4" id="KW-0723">Serine/threonine-protein kinase</keyword>
<keyword evidence="16" id="KW-0675">Receptor</keyword>
<dbReference type="Pfam" id="PF08276">
    <property type="entry name" value="PAN_2"/>
    <property type="match status" value="1"/>
</dbReference>
<dbReference type="Proteomes" id="UP000324705">
    <property type="component" value="Chromosome 5B"/>
</dbReference>
<keyword evidence="3" id="KW-1003">Cell membrane</keyword>
<evidence type="ECO:0000256" key="20">
    <source>
        <dbReference type="SAM" id="SignalP"/>
    </source>
</evidence>
<evidence type="ECO:0000256" key="11">
    <source>
        <dbReference type="ARBA" id="ARBA00022777"/>
    </source>
</evidence>
<feature type="domain" description="Bulb-type lectin" evidence="21">
    <location>
        <begin position="24"/>
        <end position="150"/>
    </location>
</feature>
<dbReference type="Pfam" id="PF01453">
    <property type="entry name" value="B_lectin"/>
    <property type="match status" value="1"/>
</dbReference>